<evidence type="ECO:0000256" key="2">
    <source>
        <dbReference type="ARBA" id="ARBA00022741"/>
    </source>
</evidence>
<comment type="subunit">
    <text evidence="6 8">Forms a cylinder of 14 subunits composed of two heptameric rings stacked back-to-back. Interacts with the co-chaperonin GroES.</text>
</comment>
<dbReference type="CDD" id="cd03344">
    <property type="entry name" value="GroEL"/>
    <property type="match status" value="1"/>
</dbReference>
<name>A0ABT0EG86_9PSED</name>
<dbReference type="InterPro" id="IPR018370">
    <property type="entry name" value="Chaperonin_Cpn60_CS"/>
</dbReference>
<dbReference type="NCBIfam" id="TIGR02348">
    <property type="entry name" value="GroEL"/>
    <property type="match status" value="1"/>
</dbReference>
<sequence>MAAKEVKFGDSARKKMLTGVNILADAVKATLGPKGRNVIIEKSFGAPTITKDGVSVAKEIELEDRFENMGAQLVKDVASRANDDAGDGTTTATVLAQAIVNEGYKAVAAGMNPMDLKRGIDKATIAIVAELKNLSKPCADTKAIAQVGTISANSDNSIGDIIAEAMEKVGKEGVITVEEGTGLENELSVVEGMQFDRGYLSPYFVNKPETMVAELENPLILLVDKKISNIREMLPVLEAVAKAGRPLLIVSEDVEGEALATLVVNNMRGIVKVAAVKAPGFGDRRKAMLQDIAVLTGGTVISEEIGLSLESATLENLGSAKRVTISKENTIVVDGAGVEADIQARITQIRAQVAETSSDYDREKLQERLAKLSGGVAVIKVGAGSEVEMKEKKARVEDALHATRAAVEEGVVPGGGVALIRALEALTNLTGDNADQNVGIAVLRRAVEAPLRQIAANSGDEPSVVVNEVKNGKGNYGYNAATGEYGDMIEMGILDPTKVTRSALQAASSIGGLILTTEAAIADAPKKDGSAGGGMPDMGGMGGMGGMM</sequence>
<evidence type="ECO:0000256" key="3">
    <source>
        <dbReference type="ARBA" id="ARBA00022840"/>
    </source>
</evidence>
<keyword evidence="6" id="KW-0963">Cytoplasm</keyword>
<dbReference type="PRINTS" id="PR00298">
    <property type="entry name" value="CHAPERONIN60"/>
</dbReference>
<comment type="caution">
    <text evidence="9">The sequence shown here is derived from an EMBL/GenBank/DDBJ whole genome shotgun (WGS) entry which is preliminary data.</text>
</comment>
<evidence type="ECO:0000313" key="9">
    <source>
        <dbReference type="EMBL" id="MCK1784741.1"/>
    </source>
</evidence>
<protein>
    <recommendedName>
        <fullName evidence="6">Chaperonin GroEL</fullName>
        <ecNumber evidence="6">5.6.1.7</ecNumber>
    </recommendedName>
    <alternativeName>
        <fullName evidence="6">60 kDa chaperonin</fullName>
    </alternativeName>
    <alternativeName>
        <fullName evidence="6">Chaperonin-60</fullName>
        <shortName evidence="6">Cpn60</shortName>
    </alternativeName>
</protein>
<proteinExistence type="inferred from homology"/>
<feature type="binding site" evidence="6">
    <location>
        <position position="415"/>
    </location>
    <ligand>
        <name>ATP</name>
        <dbReference type="ChEBI" id="CHEBI:30616"/>
    </ligand>
</feature>
<evidence type="ECO:0000256" key="5">
    <source>
        <dbReference type="ARBA" id="ARBA00023235"/>
    </source>
</evidence>
<feature type="binding site" evidence="6">
    <location>
        <begin position="87"/>
        <end position="91"/>
    </location>
    <ligand>
        <name>ATP</name>
        <dbReference type="ChEBI" id="CHEBI:30616"/>
    </ligand>
</feature>
<comment type="function">
    <text evidence="6 8">Together with its co-chaperonin GroES, plays an essential role in assisting protein folding. The GroEL-GroES system forms a nano-cage that allows encapsulation of the non-native substrate proteins and provides a physical environment optimized to promote and accelerate protein folding.</text>
</comment>
<dbReference type="Gene3D" id="3.30.260.10">
    <property type="entry name" value="TCP-1-like chaperonin intermediate domain"/>
    <property type="match status" value="1"/>
</dbReference>
<gene>
    <name evidence="6 9" type="primary">groL</name>
    <name evidence="6" type="synonym">groEL</name>
    <name evidence="9" type="ORF">L9Z73_10350</name>
</gene>
<keyword evidence="5 6" id="KW-0413">Isomerase</keyword>
<accession>A0ABT0EG86</accession>
<dbReference type="NCBIfam" id="NF009489">
    <property type="entry name" value="PRK12851.1"/>
    <property type="match status" value="1"/>
</dbReference>
<dbReference type="SUPFAM" id="SSF54849">
    <property type="entry name" value="GroEL-intermediate domain like"/>
    <property type="match status" value="1"/>
</dbReference>
<dbReference type="NCBIfam" id="NF000592">
    <property type="entry name" value="PRK00013.1"/>
    <property type="match status" value="1"/>
</dbReference>
<dbReference type="NCBIfam" id="NF009488">
    <property type="entry name" value="PRK12850.1"/>
    <property type="match status" value="1"/>
</dbReference>
<keyword evidence="10" id="KW-1185">Reference proteome</keyword>
<organism evidence="9 10">
    <name type="scientific">Pseudomonas emilianonis</name>
    <dbReference type="NCBI Taxonomy" id="2915812"/>
    <lineage>
        <taxon>Bacteria</taxon>
        <taxon>Pseudomonadati</taxon>
        <taxon>Pseudomonadota</taxon>
        <taxon>Gammaproteobacteria</taxon>
        <taxon>Pseudomonadales</taxon>
        <taxon>Pseudomonadaceae</taxon>
        <taxon>Pseudomonas</taxon>
    </lineage>
</organism>
<dbReference type="InterPro" id="IPR027409">
    <property type="entry name" value="GroEL-like_apical_dom_sf"/>
</dbReference>
<dbReference type="SUPFAM" id="SSF48592">
    <property type="entry name" value="GroEL equatorial domain-like"/>
    <property type="match status" value="1"/>
</dbReference>
<dbReference type="InterPro" id="IPR002423">
    <property type="entry name" value="Cpn60/GroEL/TCP-1"/>
</dbReference>
<dbReference type="RefSeq" id="WP_247399719.1">
    <property type="nucleotide sequence ID" value="NZ_JAKNRV010000071.1"/>
</dbReference>
<keyword evidence="2 6" id="KW-0547">Nucleotide-binding</keyword>
<dbReference type="Proteomes" id="UP001317085">
    <property type="component" value="Unassembled WGS sequence"/>
</dbReference>
<dbReference type="Pfam" id="PF00118">
    <property type="entry name" value="Cpn60_TCP1"/>
    <property type="match status" value="1"/>
</dbReference>
<dbReference type="EMBL" id="JAKNRV010000071">
    <property type="protein sequence ID" value="MCK1784741.1"/>
    <property type="molecule type" value="Genomic_DNA"/>
</dbReference>
<dbReference type="PANTHER" id="PTHR45633">
    <property type="entry name" value="60 KDA HEAT SHOCK PROTEIN, MITOCHONDRIAL"/>
    <property type="match status" value="1"/>
</dbReference>
<evidence type="ECO:0000313" key="10">
    <source>
        <dbReference type="Proteomes" id="UP001317085"/>
    </source>
</evidence>
<feature type="binding site" evidence="6">
    <location>
        <begin position="30"/>
        <end position="33"/>
    </location>
    <ligand>
        <name>ATP</name>
        <dbReference type="ChEBI" id="CHEBI:30616"/>
    </ligand>
</feature>
<dbReference type="EC" id="5.6.1.7" evidence="6"/>
<dbReference type="PROSITE" id="PS00296">
    <property type="entry name" value="CHAPERONINS_CPN60"/>
    <property type="match status" value="1"/>
</dbReference>
<dbReference type="SUPFAM" id="SSF52029">
    <property type="entry name" value="GroEL apical domain-like"/>
    <property type="match status" value="1"/>
</dbReference>
<evidence type="ECO:0000256" key="4">
    <source>
        <dbReference type="ARBA" id="ARBA00023186"/>
    </source>
</evidence>
<evidence type="ECO:0000256" key="6">
    <source>
        <dbReference type="HAMAP-Rule" id="MF_00600"/>
    </source>
</evidence>
<evidence type="ECO:0000256" key="7">
    <source>
        <dbReference type="RuleBase" id="RU000418"/>
    </source>
</evidence>
<keyword evidence="3 6" id="KW-0067">ATP-binding</keyword>
<feature type="binding site" evidence="6">
    <location>
        <begin position="479"/>
        <end position="481"/>
    </location>
    <ligand>
        <name>ATP</name>
        <dbReference type="ChEBI" id="CHEBI:30616"/>
    </ligand>
</feature>
<dbReference type="HAMAP" id="MF_00600">
    <property type="entry name" value="CH60"/>
    <property type="match status" value="1"/>
</dbReference>
<evidence type="ECO:0000256" key="1">
    <source>
        <dbReference type="ARBA" id="ARBA00006607"/>
    </source>
</evidence>
<dbReference type="Gene3D" id="1.10.560.10">
    <property type="entry name" value="GroEL-like equatorial domain"/>
    <property type="match status" value="1"/>
</dbReference>
<dbReference type="NCBIfam" id="NF009487">
    <property type="entry name" value="PRK12849.1"/>
    <property type="match status" value="1"/>
</dbReference>
<keyword evidence="4 6" id="KW-0143">Chaperone</keyword>
<dbReference type="Gene3D" id="3.50.7.10">
    <property type="entry name" value="GroEL"/>
    <property type="match status" value="1"/>
</dbReference>
<feature type="binding site" evidence="6">
    <location>
        <position position="495"/>
    </location>
    <ligand>
        <name>ATP</name>
        <dbReference type="ChEBI" id="CHEBI:30616"/>
    </ligand>
</feature>
<dbReference type="InterPro" id="IPR027410">
    <property type="entry name" value="TCP-1-like_intermed_sf"/>
</dbReference>
<evidence type="ECO:0000256" key="8">
    <source>
        <dbReference type="RuleBase" id="RU000419"/>
    </source>
</evidence>
<dbReference type="InterPro" id="IPR027413">
    <property type="entry name" value="GROEL-like_equatorial_sf"/>
</dbReference>
<feature type="binding site" evidence="6">
    <location>
        <position position="51"/>
    </location>
    <ligand>
        <name>ATP</name>
        <dbReference type="ChEBI" id="CHEBI:30616"/>
    </ligand>
</feature>
<dbReference type="InterPro" id="IPR001844">
    <property type="entry name" value="Cpn60/GroEL"/>
</dbReference>
<comment type="subcellular location">
    <subcellularLocation>
        <location evidence="6">Cytoplasm</location>
    </subcellularLocation>
</comment>
<comment type="similarity">
    <text evidence="1 6 7">Belongs to the chaperonin (HSP60) family.</text>
</comment>
<reference evidence="9 10" key="1">
    <citation type="submission" date="2022-02" db="EMBL/GenBank/DDBJ databases">
        <title>Comparative genomics of the first Antarctic Pseudomonas spp. capable of biotransforming 2,4,6-Trinitrotoluene.</title>
        <authorList>
            <person name="Cabrera M.A."/>
            <person name="Marquez S.L."/>
            <person name="Perez-Donoso J.M."/>
        </authorList>
    </citation>
    <scope>NUCLEOTIDE SEQUENCE [LARGE SCALE GENOMIC DNA]</scope>
    <source>
        <strain evidence="9 10">TNT11</strain>
    </source>
</reference>